<feature type="domain" description="VOC" evidence="1">
    <location>
        <begin position="6"/>
        <end position="131"/>
    </location>
</feature>
<feature type="domain" description="VOC" evidence="1">
    <location>
        <begin position="153"/>
        <end position="270"/>
    </location>
</feature>
<dbReference type="PROSITE" id="PS51819">
    <property type="entry name" value="VOC"/>
    <property type="match status" value="2"/>
</dbReference>
<keyword evidence="2" id="KW-0560">Oxidoreductase</keyword>
<gene>
    <name evidence="2" type="ORF">CK503_05280</name>
</gene>
<evidence type="ECO:0000313" key="2">
    <source>
        <dbReference type="EMBL" id="PAU94885.1"/>
    </source>
</evidence>
<dbReference type="InterPro" id="IPR037523">
    <property type="entry name" value="VOC_core"/>
</dbReference>
<dbReference type="SUPFAM" id="SSF54593">
    <property type="entry name" value="Glyoxalase/Bleomycin resistance protein/Dihydroxybiphenyl dioxygenase"/>
    <property type="match status" value="1"/>
</dbReference>
<accession>A0A2A2GDF7</accession>
<dbReference type="OrthoDB" id="9785698at2"/>
<dbReference type="Pfam" id="PF00903">
    <property type="entry name" value="Glyoxalase"/>
    <property type="match status" value="2"/>
</dbReference>
<sequence>MSHSKGIHHITAVAGDPKENHRFYTEVLGLRLVKKTVNFDDPSVYHLYYGDASGNPGTILTFFPWEHLQDGDPDRGQVVAVSFSVPTGSKTFWLDHLREYGLDIEEPFSRFGKEIIGLQDPDGLHLELVLDPKANIFDGWSDGPIPQNYAIRGIHGATLGEENYSGAGRLLEDDLGFELTNQFDNRYLYESDADFGATVEIIDGFDLNGRPGKGTVHHIAFRVEDEKEQQSLRKQLLNKGYYLTEVKDRDYFKSVYFHEPGGILFEIATDPPGFTRDEEPDELGTSLKLPDWLEHERSIIEKELPTLNS</sequence>
<dbReference type="InterPro" id="IPR052537">
    <property type="entry name" value="Extradiol_RC_dioxygenase"/>
</dbReference>
<dbReference type="PANTHER" id="PTHR36110:SF4">
    <property type="entry name" value="RING-CLEAVING DIOXYGENASE MHQA-RELATED"/>
    <property type="match status" value="1"/>
</dbReference>
<reference evidence="2 3" key="1">
    <citation type="submission" date="2017-08" db="EMBL/GenBank/DDBJ databases">
        <title>Aliifodinibius alkalisoli sp. nov., isolated from saline alkaline soil.</title>
        <authorList>
            <person name="Liu D."/>
            <person name="Zhang G."/>
        </authorList>
    </citation>
    <scope>NUCLEOTIDE SEQUENCE [LARGE SCALE GENOMIC DNA]</scope>
    <source>
        <strain evidence="2 3">WN023</strain>
    </source>
</reference>
<dbReference type="InterPro" id="IPR004360">
    <property type="entry name" value="Glyas_Fos-R_dOase_dom"/>
</dbReference>
<dbReference type="RefSeq" id="WP_095605753.1">
    <property type="nucleotide sequence ID" value="NZ_NSKE01000003.1"/>
</dbReference>
<keyword evidence="3" id="KW-1185">Reference proteome</keyword>
<dbReference type="PANTHER" id="PTHR36110">
    <property type="entry name" value="RING-CLEAVING DIOXYGENASE MHQE-RELATED"/>
    <property type="match status" value="1"/>
</dbReference>
<name>A0A2A2GDF7_9BACT</name>
<evidence type="ECO:0000259" key="1">
    <source>
        <dbReference type="PROSITE" id="PS51819"/>
    </source>
</evidence>
<comment type="caution">
    <text evidence="2">The sequence shown here is derived from an EMBL/GenBank/DDBJ whole genome shotgun (WGS) entry which is preliminary data.</text>
</comment>
<dbReference type="GO" id="GO:0051213">
    <property type="term" value="F:dioxygenase activity"/>
    <property type="evidence" value="ECO:0007669"/>
    <property type="project" value="UniProtKB-KW"/>
</dbReference>
<dbReference type="Proteomes" id="UP000218831">
    <property type="component" value="Unassembled WGS sequence"/>
</dbReference>
<protein>
    <submittedName>
        <fullName evidence="2">Ring-cleaving dioxygenase</fullName>
    </submittedName>
</protein>
<dbReference type="EMBL" id="NSKE01000003">
    <property type="protein sequence ID" value="PAU94885.1"/>
    <property type="molecule type" value="Genomic_DNA"/>
</dbReference>
<evidence type="ECO:0000313" key="3">
    <source>
        <dbReference type="Proteomes" id="UP000218831"/>
    </source>
</evidence>
<organism evidence="2 3">
    <name type="scientific">Fodinibius salipaludis</name>
    <dbReference type="NCBI Taxonomy" id="2032627"/>
    <lineage>
        <taxon>Bacteria</taxon>
        <taxon>Pseudomonadati</taxon>
        <taxon>Balneolota</taxon>
        <taxon>Balneolia</taxon>
        <taxon>Balneolales</taxon>
        <taxon>Balneolaceae</taxon>
        <taxon>Fodinibius</taxon>
    </lineage>
</organism>
<proteinExistence type="predicted"/>
<dbReference type="Gene3D" id="3.10.180.10">
    <property type="entry name" value="2,3-Dihydroxybiphenyl 1,2-Dioxygenase, domain 1"/>
    <property type="match status" value="2"/>
</dbReference>
<dbReference type="AlphaFoldDB" id="A0A2A2GDF7"/>
<keyword evidence="2" id="KW-0223">Dioxygenase</keyword>
<dbReference type="InterPro" id="IPR029068">
    <property type="entry name" value="Glyas_Bleomycin-R_OHBP_Dase"/>
</dbReference>